<dbReference type="InterPro" id="IPR036291">
    <property type="entry name" value="NAD(P)-bd_dom_sf"/>
</dbReference>
<evidence type="ECO:0000256" key="2">
    <source>
        <dbReference type="ARBA" id="ARBA00008072"/>
    </source>
</evidence>
<gene>
    <name evidence="6" type="ORF">D6D01_04493</name>
</gene>
<evidence type="ECO:0000313" key="7">
    <source>
        <dbReference type="Proteomes" id="UP000306584"/>
    </source>
</evidence>
<evidence type="ECO:0000256" key="5">
    <source>
        <dbReference type="ARBA" id="ARBA00023002"/>
    </source>
</evidence>
<comment type="cofactor">
    <cofactor evidence="1">
        <name>Zn(2+)</name>
        <dbReference type="ChEBI" id="CHEBI:29105"/>
    </cofactor>
</comment>
<dbReference type="Proteomes" id="UP000306584">
    <property type="component" value="Unassembled WGS sequence"/>
</dbReference>
<evidence type="ECO:0000256" key="1">
    <source>
        <dbReference type="ARBA" id="ARBA00001947"/>
    </source>
</evidence>
<reference evidence="6 7" key="1">
    <citation type="submission" date="2018-10" db="EMBL/GenBank/DDBJ databases">
        <title>Fifty Aureobasidium pullulans genomes reveal a recombining polyextremotolerant generalist.</title>
        <authorList>
            <person name="Gostincar C."/>
            <person name="Turk M."/>
            <person name="Zajc J."/>
            <person name="Gunde-Cimerman N."/>
        </authorList>
    </citation>
    <scope>NUCLEOTIDE SEQUENCE [LARGE SCALE GENOMIC DNA]</scope>
    <source>
        <strain evidence="6 7">EXF-6604</strain>
    </source>
</reference>
<evidence type="ECO:0000256" key="4">
    <source>
        <dbReference type="ARBA" id="ARBA00022833"/>
    </source>
</evidence>
<dbReference type="SUPFAM" id="SSF51735">
    <property type="entry name" value="NAD(P)-binding Rossmann-fold domains"/>
    <property type="match status" value="1"/>
</dbReference>
<proteinExistence type="inferred from homology"/>
<keyword evidence="5" id="KW-0560">Oxidoreductase</keyword>
<dbReference type="GO" id="GO:0006062">
    <property type="term" value="P:sorbitol catabolic process"/>
    <property type="evidence" value="ECO:0007669"/>
    <property type="project" value="TreeGrafter"/>
</dbReference>
<organism evidence="6 7">
    <name type="scientific">Aureobasidium pullulans</name>
    <name type="common">Black yeast</name>
    <name type="synonym">Pullularia pullulans</name>
    <dbReference type="NCBI Taxonomy" id="5580"/>
    <lineage>
        <taxon>Eukaryota</taxon>
        <taxon>Fungi</taxon>
        <taxon>Dikarya</taxon>
        <taxon>Ascomycota</taxon>
        <taxon>Pezizomycotina</taxon>
        <taxon>Dothideomycetes</taxon>
        <taxon>Dothideomycetidae</taxon>
        <taxon>Dothideales</taxon>
        <taxon>Saccotheciaceae</taxon>
        <taxon>Aureobasidium</taxon>
    </lineage>
</organism>
<dbReference type="AlphaFoldDB" id="A0A4S9LAM2"/>
<accession>A0A4S9LAM2</accession>
<evidence type="ECO:0000313" key="6">
    <source>
        <dbReference type="EMBL" id="THY26311.1"/>
    </source>
</evidence>
<keyword evidence="3" id="KW-0479">Metal-binding</keyword>
<evidence type="ECO:0008006" key="8">
    <source>
        <dbReference type="Google" id="ProtNLM"/>
    </source>
</evidence>
<name>A0A4S9LAM2_AURPU</name>
<dbReference type="GO" id="GO:0046872">
    <property type="term" value="F:metal ion binding"/>
    <property type="evidence" value="ECO:0007669"/>
    <property type="project" value="UniProtKB-KW"/>
</dbReference>
<keyword evidence="4" id="KW-0862">Zinc</keyword>
<sequence length="152" mass="16153">MKFAAAPPNNHGLLTKYFGIPGNFVYKVSHQVGLKEAVLIEPLAVAVHANRQFGVNQAQTVIIFGSGIIGLLCAAVAKASSAGRVIVVDIMAPKLEFAKNYFNSGNVSTFLSTITNSPDDTAARSRFEFNIPHGCDVVIEASGAESSVLRME</sequence>
<comment type="caution">
    <text evidence="6">The sequence shown here is derived from an EMBL/GenBank/DDBJ whole genome shotgun (WGS) entry which is preliminary data.</text>
</comment>
<dbReference type="Gene3D" id="3.40.50.720">
    <property type="entry name" value="NAD(P)-binding Rossmann-like Domain"/>
    <property type="match status" value="1"/>
</dbReference>
<dbReference type="Gene3D" id="3.90.180.10">
    <property type="entry name" value="Medium-chain alcohol dehydrogenases, catalytic domain"/>
    <property type="match status" value="1"/>
</dbReference>
<dbReference type="PANTHER" id="PTHR43161">
    <property type="entry name" value="SORBITOL DEHYDROGENASE"/>
    <property type="match status" value="1"/>
</dbReference>
<evidence type="ECO:0000256" key="3">
    <source>
        <dbReference type="ARBA" id="ARBA00022723"/>
    </source>
</evidence>
<protein>
    <recommendedName>
        <fullName evidence="8">Alcohol dehydrogenase-like C-terminal domain-containing protein</fullName>
    </recommendedName>
</protein>
<dbReference type="PANTHER" id="PTHR43161:SF9">
    <property type="entry name" value="SORBITOL DEHYDROGENASE"/>
    <property type="match status" value="1"/>
</dbReference>
<comment type="similarity">
    <text evidence="2">Belongs to the zinc-containing alcohol dehydrogenase family.</text>
</comment>
<dbReference type="GO" id="GO:0003939">
    <property type="term" value="F:L-iditol 2-dehydrogenase (NAD+) activity"/>
    <property type="evidence" value="ECO:0007669"/>
    <property type="project" value="TreeGrafter"/>
</dbReference>
<dbReference type="EMBL" id="QZBD01000148">
    <property type="protein sequence ID" value="THY26311.1"/>
    <property type="molecule type" value="Genomic_DNA"/>
</dbReference>